<reference evidence="5" key="1">
    <citation type="submission" date="2019-02" db="EMBL/GenBank/DDBJ databases">
        <title>FDA dAtabase for Regulatory Grade micrObial Sequences (FDA-ARGOS): Supporting development and validation of Infectious Disease Dx tests.</title>
        <authorList>
            <person name="Duncan R."/>
            <person name="Fisher C."/>
            <person name="Tallon L."/>
            <person name="Sadzewicz L."/>
            <person name="Sengamalay N."/>
            <person name="Ott S."/>
            <person name="Godinez A."/>
            <person name="Nagaraj S."/>
            <person name="Vavikolanu K."/>
            <person name="Nadendla S."/>
            <person name="Aluvathingal J."/>
            <person name="Sichtig H."/>
        </authorList>
    </citation>
    <scope>NUCLEOTIDE SEQUENCE [LARGE SCALE GENOMIC DNA]</scope>
    <source>
        <strain evidence="5">FDAARGOS_361</strain>
    </source>
</reference>
<evidence type="ECO:0000256" key="2">
    <source>
        <dbReference type="SAM" id="MobiDB-lite"/>
    </source>
</evidence>
<dbReference type="AlphaFoldDB" id="A0A504WXD1"/>
<dbReference type="PROSITE" id="PS00018">
    <property type="entry name" value="EF_HAND_1"/>
    <property type="match status" value="1"/>
</dbReference>
<name>A0A504WXD1_LEIDO</name>
<dbReference type="InterPro" id="IPR011992">
    <property type="entry name" value="EF-hand-dom_pair"/>
</dbReference>
<dbReference type="Pfam" id="PF13499">
    <property type="entry name" value="EF-hand_7"/>
    <property type="match status" value="1"/>
</dbReference>
<feature type="compositionally biased region" description="Polar residues" evidence="2">
    <location>
        <begin position="8"/>
        <end position="17"/>
    </location>
</feature>
<evidence type="ECO:0000256" key="1">
    <source>
        <dbReference type="ARBA" id="ARBA00022837"/>
    </source>
</evidence>
<evidence type="ECO:0000313" key="4">
    <source>
        <dbReference type="EMBL" id="TPP40025.1"/>
    </source>
</evidence>
<sequence length="385" mass="39945">MDPLCSPSAVSTNGTPRTSVVNTSSTTSVVASPARPKLSRSVKFDPTIGGDVGGLLHSSDLSLDTSFVRGAGDDADAREHYGGRGRGDEAVNGSPLYSCDVLHDHEELLPFQLTREDVAAAFEFLDVNGSGLLTMGNLKHRLSAFYPHLTSKEYKFLVEDPSGSTGGGGAASSAARSGAAARHGGAADGCGGSTRGPTTSSLALAASSARPSNLSVDEGGDTAHIDGALPGEGVASGAGGSHTAGARAGLDVDQLWDLINSFQQLQRTFGAAQAGQAEGQNAQNTRSAFNASFDAYLVSAHGNQGIRSADIGFDAVGEAFRIYDPHNTHYVEEEVLSCIMARVGFGELTEEELAVLVSTADFDGDGRISLEDFRRLVSMKGRFKK</sequence>
<feature type="region of interest" description="Disordered" evidence="2">
    <location>
        <begin position="1"/>
        <end position="36"/>
    </location>
</feature>
<feature type="compositionally biased region" description="Low complexity" evidence="2">
    <location>
        <begin position="18"/>
        <end position="30"/>
    </location>
</feature>
<feature type="domain" description="EF-hand" evidence="3">
    <location>
        <begin position="113"/>
        <end position="148"/>
    </location>
</feature>
<protein>
    <submittedName>
        <fullName evidence="4">EF-hand domain pair family protein</fullName>
    </submittedName>
</protein>
<dbReference type="PROSITE" id="PS50222">
    <property type="entry name" value="EF_HAND_2"/>
    <property type="match status" value="2"/>
</dbReference>
<gene>
    <name evidence="4" type="ORF">CGC21_25895</name>
</gene>
<dbReference type="InterPro" id="IPR002048">
    <property type="entry name" value="EF_hand_dom"/>
</dbReference>
<feature type="region of interest" description="Disordered" evidence="2">
    <location>
        <begin position="181"/>
        <end position="242"/>
    </location>
</feature>
<evidence type="ECO:0000313" key="5">
    <source>
        <dbReference type="Proteomes" id="UP000318447"/>
    </source>
</evidence>
<dbReference type="Gene3D" id="1.10.238.10">
    <property type="entry name" value="EF-hand"/>
    <property type="match status" value="1"/>
</dbReference>
<proteinExistence type="predicted"/>
<dbReference type="SMART" id="SM00054">
    <property type="entry name" value="EFh"/>
    <property type="match status" value="3"/>
</dbReference>
<dbReference type="VEuPathDB" id="TriTrypDB:LDHU3_34.1790"/>
<dbReference type="SUPFAM" id="SSF47473">
    <property type="entry name" value="EF-hand"/>
    <property type="match status" value="1"/>
</dbReference>
<feature type="compositionally biased region" description="Low complexity" evidence="2">
    <location>
        <begin position="200"/>
        <end position="209"/>
    </location>
</feature>
<organism evidence="4 5">
    <name type="scientific">Leishmania donovani</name>
    <dbReference type="NCBI Taxonomy" id="5661"/>
    <lineage>
        <taxon>Eukaryota</taxon>
        <taxon>Discoba</taxon>
        <taxon>Euglenozoa</taxon>
        <taxon>Kinetoplastea</taxon>
        <taxon>Metakinetoplastina</taxon>
        <taxon>Trypanosomatida</taxon>
        <taxon>Trypanosomatidae</taxon>
        <taxon>Leishmaniinae</taxon>
        <taxon>Leishmania</taxon>
    </lineage>
</organism>
<dbReference type="GO" id="GO:0005509">
    <property type="term" value="F:calcium ion binding"/>
    <property type="evidence" value="ECO:0007669"/>
    <property type="project" value="InterPro"/>
</dbReference>
<dbReference type="Proteomes" id="UP000318447">
    <property type="component" value="Unassembled WGS sequence"/>
</dbReference>
<keyword evidence="1" id="KW-0106">Calcium</keyword>
<dbReference type="VEuPathDB" id="TriTrypDB:LdCL_340016500"/>
<comment type="caution">
    <text evidence="4">The sequence shown here is derived from an EMBL/GenBank/DDBJ whole genome shotgun (WGS) entry which is preliminary data.</text>
</comment>
<accession>A0A504WXD1</accession>
<dbReference type="InterPro" id="IPR018247">
    <property type="entry name" value="EF_Hand_1_Ca_BS"/>
</dbReference>
<evidence type="ECO:0000259" key="3">
    <source>
        <dbReference type="PROSITE" id="PS50222"/>
    </source>
</evidence>
<dbReference type="VEuPathDB" id="TriTrypDB:LdBPK_341100.1"/>
<dbReference type="EMBL" id="RHLC01000004">
    <property type="protein sequence ID" value="TPP40025.1"/>
    <property type="molecule type" value="Genomic_DNA"/>
</dbReference>
<feature type="domain" description="EF-hand" evidence="3">
    <location>
        <begin position="348"/>
        <end position="383"/>
    </location>
</feature>